<dbReference type="EMBL" id="BLLF01000066">
    <property type="protein sequence ID" value="GFH06967.1"/>
    <property type="molecule type" value="Genomic_DNA"/>
</dbReference>
<reference evidence="1 2" key="1">
    <citation type="submission" date="2020-02" db="EMBL/GenBank/DDBJ databases">
        <title>Draft genome sequence of Haematococcus lacustris strain NIES-144.</title>
        <authorList>
            <person name="Morimoto D."/>
            <person name="Nakagawa S."/>
            <person name="Yoshida T."/>
            <person name="Sawayama S."/>
        </authorList>
    </citation>
    <scope>NUCLEOTIDE SEQUENCE [LARGE SCALE GENOMIC DNA]</scope>
    <source>
        <strain evidence="1 2">NIES-144</strain>
    </source>
</reference>
<keyword evidence="2" id="KW-1185">Reference proteome</keyword>
<evidence type="ECO:0000313" key="1">
    <source>
        <dbReference type="EMBL" id="GFH06967.1"/>
    </source>
</evidence>
<evidence type="ECO:0000313" key="2">
    <source>
        <dbReference type="Proteomes" id="UP000485058"/>
    </source>
</evidence>
<name>A0A699Y9U3_HAELA</name>
<comment type="caution">
    <text evidence="1">The sequence shown here is derived from an EMBL/GenBank/DDBJ whole genome shotgun (WGS) entry which is preliminary data.</text>
</comment>
<proteinExistence type="predicted"/>
<organism evidence="1 2">
    <name type="scientific">Haematococcus lacustris</name>
    <name type="common">Green alga</name>
    <name type="synonym">Haematococcus pluvialis</name>
    <dbReference type="NCBI Taxonomy" id="44745"/>
    <lineage>
        <taxon>Eukaryota</taxon>
        <taxon>Viridiplantae</taxon>
        <taxon>Chlorophyta</taxon>
        <taxon>core chlorophytes</taxon>
        <taxon>Chlorophyceae</taxon>
        <taxon>CS clade</taxon>
        <taxon>Chlamydomonadales</taxon>
        <taxon>Haematococcaceae</taxon>
        <taxon>Haematococcus</taxon>
    </lineage>
</organism>
<feature type="non-terminal residue" evidence="1">
    <location>
        <position position="78"/>
    </location>
</feature>
<protein>
    <submittedName>
        <fullName evidence="1">DUF2451 domain-containing protein</fullName>
    </submittedName>
</protein>
<dbReference type="Proteomes" id="UP000485058">
    <property type="component" value="Unassembled WGS sequence"/>
</dbReference>
<feature type="non-terminal residue" evidence="1">
    <location>
        <position position="1"/>
    </location>
</feature>
<dbReference type="AlphaFoldDB" id="A0A699Y9U3"/>
<gene>
    <name evidence="1" type="ORF">HaLaN_01695</name>
</gene>
<sequence length="78" mass="8746">GRSSMSLDLSHVEKGLRALLPPAAASALQALNHTNAFVRAFYLPWDEFARWSQLHLAEYLRGNNMLLLVDQVCDAHKV</sequence>
<accession>A0A699Y9U3</accession>